<dbReference type="RefSeq" id="WP_106344759.1">
    <property type="nucleotide sequence ID" value="NZ_PVNE01000008.1"/>
</dbReference>
<dbReference type="NCBIfam" id="TIGR02876">
    <property type="entry name" value="spore_yqfD"/>
    <property type="match status" value="1"/>
</dbReference>
<comment type="caution">
    <text evidence="2">The sequence shown here is derived from an EMBL/GenBank/DDBJ whole genome shotgun (WGS) entry which is preliminary data.</text>
</comment>
<organism evidence="2 3">
    <name type="scientific">Planifilum fimeticola</name>
    <dbReference type="NCBI Taxonomy" id="201975"/>
    <lineage>
        <taxon>Bacteria</taxon>
        <taxon>Bacillati</taxon>
        <taxon>Bacillota</taxon>
        <taxon>Bacilli</taxon>
        <taxon>Bacillales</taxon>
        <taxon>Thermoactinomycetaceae</taxon>
        <taxon>Planifilum</taxon>
    </lineage>
</organism>
<dbReference type="OrthoDB" id="1640349at2"/>
<dbReference type="AlphaFoldDB" id="A0A2T0LFU5"/>
<feature type="transmembrane region" description="Helical" evidence="1">
    <location>
        <begin position="86"/>
        <end position="106"/>
    </location>
</feature>
<dbReference type="InterPro" id="IPR010690">
    <property type="entry name" value="YqfD"/>
</dbReference>
<dbReference type="EMBL" id="PVNE01000008">
    <property type="protein sequence ID" value="PRX41122.1"/>
    <property type="molecule type" value="Genomic_DNA"/>
</dbReference>
<evidence type="ECO:0000313" key="3">
    <source>
        <dbReference type="Proteomes" id="UP000237797"/>
    </source>
</evidence>
<evidence type="ECO:0000256" key="1">
    <source>
        <dbReference type="SAM" id="Phobius"/>
    </source>
</evidence>
<evidence type="ECO:0000313" key="2">
    <source>
        <dbReference type="EMBL" id="PRX41122.1"/>
    </source>
</evidence>
<reference evidence="2 3" key="1">
    <citation type="submission" date="2018-03" db="EMBL/GenBank/DDBJ databases">
        <title>Genomic Encyclopedia of Archaeal and Bacterial Type Strains, Phase II (KMG-II): from individual species to whole genera.</title>
        <authorList>
            <person name="Goeker M."/>
        </authorList>
    </citation>
    <scope>NUCLEOTIDE SEQUENCE [LARGE SCALE GENOMIC DNA]</scope>
    <source>
        <strain evidence="2 3">DSM 44946</strain>
    </source>
</reference>
<gene>
    <name evidence="2" type="ORF">CLV97_10852</name>
</gene>
<evidence type="ECO:0008006" key="4">
    <source>
        <dbReference type="Google" id="ProtNLM"/>
    </source>
</evidence>
<proteinExistence type="predicted"/>
<accession>A0A2T0LFU5</accession>
<keyword evidence="1" id="KW-0812">Transmembrane</keyword>
<sequence>MLEFIKGKVTVELSGSRLTPIINEAIQKEIILGDIRFLDEERIRLTVLLPDFFRLVQIVRPSGVRMRILSKQGLPFLLSKMYKRKFFAAGIVLFVFLLTTMSSFVWKVEVEGNERIPEEEILAYAREAGVFPGQLKFRVPESEEIQHRLSMRLPQATWVGFRMEGTRAVITVVEKQEPKEKNERSPGPVHLVARRNALIYDMRVEQGKPVVQVNDMVKKGQLLVSGVYGDSGSERVVGAKGKVWGEVWYDSDVVVPLEQKRKVYTGNRDRGYYPYVASRVIRLPFLYPVPFKNYETVERVHVLRLFKWRLPIGWVEEERLEMKWVKRRMTPEEAIRLGKERARADVRERIGRDGRILMEKVLQPRVDNGKVYMKVHFDVIENIAVSQPILQGE</sequence>
<dbReference type="PIRSF" id="PIRSF029895">
    <property type="entry name" value="SpoIV"/>
    <property type="match status" value="1"/>
</dbReference>
<dbReference type="Pfam" id="PF06898">
    <property type="entry name" value="YqfD"/>
    <property type="match status" value="1"/>
</dbReference>
<keyword evidence="1" id="KW-1133">Transmembrane helix</keyword>
<keyword evidence="1" id="KW-0472">Membrane</keyword>
<dbReference type="Proteomes" id="UP000237797">
    <property type="component" value="Unassembled WGS sequence"/>
</dbReference>
<keyword evidence="3" id="KW-1185">Reference proteome</keyword>
<protein>
    <recommendedName>
        <fullName evidence="4">Stage IV sporulation protein</fullName>
    </recommendedName>
</protein>
<name>A0A2T0LFU5_9BACL</name>